<keyword evidence="2" id="KW-0805">Transcription regulation</keyword>
<dbReference type="InterPro" id="IPR039425">
    <property type="entry name" value="RNA_pol_sigma-70-like"/>
</dbReference>
<comment type="similarity">
    <text evidence="1">Belongs to the sigma-70 factor family. ECF subfamily.</text>
</comment>
<dbReference type="InterPro" id="IPR013324">
    <property type="entry name" value="RNA_pol_sigma_r3/r4-like"/>
</dbReference>
<feature type="domain" description="RNA polymerase sigma-70 region 2" evidence="6">
    <location>
        <begin position="42"/>
        <end position="109"/>
    </location>
</feature>
<dbReference type="Gene3D" id="1.10.1740.10">
    <property type="match status" value="1"/>
</dbReference>
<evidence type="ECO:0000259" key="6">
    <source>
        <dbReference type="Pfam" id="PF04542"/>
    </source>
</evidence>
<dbReference type="SUPFAM" id="SSF88659">
    <property type="entry name" value="Sigma3 and sigma4 domains of RNA polymerase sigma factors"/>
    <property type="match status" value="1"/>
</dbReference>
<dbReference type="RefSeq" id="WP_167266323.1">
    <property type="nucleotide sequence ID" value="NZ_BAAAVO010000012.1"/>
</dbReference>
<reference evidence="8 9" key="1">
    <citation type="submission" date="2020-03" db="EMBL/GenBank/DDBJ databases">
        <title>Genomic Encyclopedia of Type Strains, Phase III (KMG-III): the genomes of soil and plant-associated and newly described type strains.</title>
        <authorList>
            <person name="Whitman W."/>
        </authorList>
    </citation>
    <scope>NUCLEOTIDE SEQUENCE [LARGE SCALE GENOMIC DNA]</scope>
    <source>
        <strain evidence="8 9">CECT 4207</strain>
    </source>
</reference>
<evidence type="ECO:0000313" key="8">
    <source>
        <dbReference type="EMBL" id="NIJ01903.1"/>
    </source>
</evidence>
<keyword evidence="3" id="KW-0731">Sigma factor</keyword>
<dbReference type="InterPro" id="IPR013325">
    <property type="entry name" value="RNA_pol_sigma_r2"/>
</dbReference>
<dbReference type="Gene3D" id="1.10.10.10">
    <property type="entry name" value="Winged helix-like DNA-binding domain superfamily/Winged helix DNA-binding domain"/>
    <property type="match status" value="1"/>
</dbReference>
<evidence type="ECO:0000259" key="7">
    <source>
        <dbReference type="Pfam" id="PF13490"/>
    </source>
</evidence>
<dbReference type="NCBIfam" id="TIGR02937">
    <property type="entry name" value="sigma70-ECF"/>
    <property type="match status" value="1"/>
</dbReference>
<keyword evidence="5" id="KW-0804">Transcription</keyword>
<dbReference type="Proteomes" id="UP000802392">
    <property type="component" value="Unassembled WGS sequence"/>
</dbReference>
<sequence>MSGIALIQEPVTTTGVQSQESETDPDLVDAVRSGDLAAFSRLYQRHRALAGYVARAECDNRSDADDVVADAFASVLDSLVAGHGPRDSFQAYLTTAVRRLAYRRNVKSRRAPILGYGSAMDALILDDDQGIMALESTVLMKAFQALPLRWRAVLWCVEVEGLKPAATARVMELTPNGVSSLLIRAREGLRQAYLQEHVPPPISGACTDISKYLGKFVRNAVRQAAKARVDQHLAACTRCTEALVELRELQSVMPGRSATA</sequence>
<protein>
    <submittedName>
        <fullName evidence="8">RNA polymerase sigma factor (Sigma-70 family)</fullName>
    </submittedName>
</protein>
<dbReference type="InterPro" id="IPR007627">
    <property type="entry name" value="RNA_pol_sigma70_r2"/>
</dbReference>
<evidence type="ECO:0000256" key="3">
    <source>
        <dbReference type="ARBA" id="ARBA00023082"/>
    </source>
</evidence>
<evidence type="ECO:0000313" key="9">
    <source>
        <dbReference type="Proteomes" id="UP000802392"/>
    </source>
</evidence>
<evidence type="ECO:0000256" key="4">
    <source>
        <dbReference type="ARBA" id="ARBA00023125"/>
    </source>
</evidence>
<dbReference type="Gene3D" id="1.10.10.1320">
    <property type="entry name" value="Anti-sigma factor, zinc-finger domain"/>
    <property type="match status" value="1"/>
</dbReference>
<name>A0ABX0TH90_9MICC</name>
<dbReference type="Pfam" id="PF04542">
    <property type="entry name" value="Sigma70_r2"/>
    <property type="match status" value="1"/>
</dbReference>
<feature type="domain" description="Putative zinc-finger" evidence="7">
    <location>
        <begin position="206"/>
        <end position="239"/>
    </location>
</feature>
<evidence type="ECO:0000256" key="1">
    <source>
        <dbReference type="ARBA" id="ARBA00010641"/>
    </source>
</evidence>
<evidence type="ECO:0000256" key="5">
    <source>
        <dbReference type="ARBA" id="ARBA00023163"/>
    </source>
</evidence>
<organism evidence="8 9">
    <name type="scientific">Paenarthrobacter ilicis</name>
    <dbReference type="NCBI Taxonomy" id="43665"/>
    <lineage>
        <taxon>Bacteria</taxon>
        <taxon>Bacillati</taxon>
        <taxon>Actinomycetota</taxon>
        <taxon>Actinomycetes</taxon>
        <taxon>Micrococcales</taxon>
        <taxon>Micrococcaceae</taxon>
        <taxon>Paenarthrobacter</taxon>
    </lineage>
</organism>
<dbReference type="SUPFAM" id="SSF88946">
    <property type="entry name" value="Sigma2 domain of RNA polymerase sigma factors"/>
    <property type="match status" value="1"/>
</dbReference>
<dbReference type="InterPro" id="IPR036388">
    <property type="entry name" value="WH-like_DNA-bd_sf"/>
</dbReference>
<dbReference type="PANTHER" id="PTHR43133">
    <property type="entry name" value="RNA POLYMERASE ECF-TYPE SIGMA FACTO"/>
    <property type="match status" value="1"/>
</dbReference>
<keyword evidence="4" id="KW-0238">DNA-binding</keyword>
<dbReference type="PANTHER" id="PTHR43133:SF8">
    <property type="entry name" value="RNA POLYMERASE SIGMA FACTOR HI_1459-RELATED"/>
    <property type="match status" value="1"/>
</dbReference>
<evidence type="ECO:0000256" key="2">
    <source>
        <dbReference type="ARBA" id="ARBA00023015"/>
    </source>
</evidence>
<dbReference type="InterPro" id="IPR041916">
    <property type="entry name" value="Anti_sigma_zinc_sf"/>
</dbReference>
<dbReference type="InterPro" id="IPR027383">
    <property type="entry name" value="Znf_put"/>
</dbReference>
<proteinExistence type="inferred from homology"/>
<gene>
    <name evidence="8" type="ORF">FHR86_002235</name>
</gene>
<keyword evidence="9" id="KW-1185">Reference proteome</keyword>
<accession>A0ABX0TH90</accession>
<comment type="caution">
    <text evidence="8">The sequence shown here is derived from an EMBL/GenBank/DDBJ whole genome shotgun (WGS) entry which is preliminary data.</text>
</comment>
<dbReference type="InterPro" id="IPR014284">
    <property type="entry name" value="RNA_pol_sigma-70_dom"/>
</dbReference>
<dbReference type="EMBL" id="JAAOZD010000004">
    <property type="protein sequence ID" value="NIJ01903.1"/>
    <property type="molecule type" value="Genomic_DNA"/>
</dbReference>
<dbReference type="Pfam" id="PF13490">
    <property type="entry name" value="zf-HC2"/>
    <property type="match status" value="1"/>
</dbReference>